<evidence type="ECO:0000256" key="4">
    <source>
        <dbReference type="ARBA" id="ARBA00017654"/>
    </source>
</evidence>
<reference evidence="14 15" key="1">
    <citation type="journal article" date="2019" name="Nat. Commun.">
        <title>The antimicrobial potential of Streptomyces from insect microbiomes.</title>
        <authorList>
            <person name="Chevrette M.G."/>
            <person name="Carlson C.M."/>
            <person name="Ortega H.E."/>
            <person name="Thomas C."/>
            <person name="Ananiev G.E."/>
            <person name="Barns K.J."/>
            <person name="Book A.J."/>
            <person name="Cagnazzo J."/>
            <person name="Carlos C."/>
            <person name="Flanigan W."/>
            <person name="Grubbs K.J."/>
            <person name="Horn H.A."/>
            <person name="Hoffmann F.M."/>
            <person name="Klassen J.L."/>
            <person name="Knack J.J."/>
            <person name="Lewin G.R."/>
            <person name="McDonald B.R."/>
            <person name="Muller L."/>
            <person name="Melo W.G.P."/>
            <person name="Pinto-Tomas A.A."/>
            <person name="Schmitz A."/>
            <person name="Wendt-Pienkowski E."/>
            <person name="Wildman S."/>
            <person name="Zhao M."/>
            <person name="Zhang F."/>
            <person name="Bugni T.S."/>
            <person name="Andes D.R."/>
            <person name="Pupo M.T."/>
            <person name="Currie C.R."/>
        </authorList>
    </citation>
    <scope>NUCLEOTIDE SEQUENCE [LARGE SCALE GENOMIC DNA]</scope>
    <source>
        <strain evidence="14 15">SID5840</strain>
    </source>
</reference>
<evidence type="ECO:0000313" key="15">
    <source>
        <dbReference type="Proteomes" id="UP000467124"/>
    </source>
</evidence>
<evidence type="ECO:0000313" key="16">
    <source>
        <dbReference type="Proteomes" id="UP001585053"/>
    </source>
</evidence>
<keyword evidence="7" id="KW-0479">Metal-binding</keyword>
<evidence type="ECO:0000256" key="8">
    <source>
        <dbReference type="ARBA" id="ARBA00022842"/>
    </source>
</evidence>
<evidence type="ECO:0000256" key="1">
    <source>
        <dbReference type="ARBA" id="ARBA00001946"/>
    </source>
</evidence>
<keyword evidence="5 14" id="KW-0808">Transferase</keyword>
<comment type="cofactor">
    <cofactor evidence="1">
        <name>Mg(2+)</name>
        <dbReference type="ChEBI" id="CHEBI:18420"/>
    </cofactor>
</comment>
<evidence type="ECO:0000256" key="3">
    <source>
        <dbReference type="ARBA" id="ARBA00012461"/>
    </source>
</evidence>
<dbReference type="EC" id="2.7.7.24" evidence="3"/>
<dbReference type="RefSeq" id="WP_014908547.1">
    <property type="nucleotide sequence ID" value="NZ_BAZE01000008.1"/>
</dbReference>
<proteinExistence type="inferred from homology"/>
<evidence type="ECO:0000256" key="7">
    <source>
        <dbReference type="ARBA" id="ARBA00022723"/>
    </source>
</evidence>
<dbReference type="Gene3D" id="3.90.550.10">
    <property type="entry name" value="Spore Coat Polysaccharide Biosynthesis Protein SpsA, Chain A"/>
    <property type="match status" value="1"/>
</dbReference>
<dbReference type="PANTHER" id="PTHR43532:SF1">
    <property type="entry name" value="GLUCOSE-1-PHOSPHATE THYMIDYLYLTRANSFERASE 1"/>
    <property type="match status" value="1"/>
</dbReference>
<dbReference type="Proteomes" id="UP000467124">
    <property type="component" value="Unassembled WGS sequence"/>
</dbReference>
<comment type="similarity">
    <text evidence="2">Belongs to the glucose-1-phosphate thymidylyltransferase family.</text>
</comment>
<comment type="catalytic activity">
    <reaction evidence="11">
        <text>dTTP + alpha-D-glucose 1-phosphate + H(+) = dTDP-alpha-D-glucose + diphosphate</text>
        <dbReference type="Rhea" id="RHEA:15225"/>
        <dbReference type="ChEBI" id="CHEBI:15378"/>
        <dbReference type="ChEBI" id="CHEBI:33019"/>
        <dbReference type="ChEBI" id="CHEBI:37568"/>
        <dbReference type="ChEBI" id="CHEBI:57477"/>
        <dbReference type="ChEBI" id="CHEBI:58601"/>
        <dbReference type="EC" id="2.7.7.24"/>
    </reaction>
</comment>
<evidence type="ECO:0000256" key="10">
    <source>
        <dbReference type="ARBA" id="ARBA00032598"/>
    </source>
</evidence>
<organism evidence="14 15">
    <name type="scientific">Nocardiopsis alba</name>
    <dbReference type="NCBI Taxonomy" id="53437"/>
    <lineage>
        <taxon>Bacteria</taxon>
        <taxon>Bacillati</taxon>
        <taxon>Actinomycetota</taxon>
        <taxon>Actinomycetes</taxon>
        <taxon>Streptosporangiales</taxon>
        <taxon>Nocardiopsidaceae</taxon>
        <taxon>Nocardiopsis</taxon>
    </lineage>
</organism>
<keyword evidence="16" id="KW-1185">Reference proteome</keyword>
<evidence type="ECO:0000256" key="11">
    <source>
        <dbReference type="ARBA" id="ARBA00049336"/>
    </source>
</evidence>
<dbReference type="Pfam" id="PF00483">
    <property type="entry name" value="NTP_transferase"/>
    <property type="match status" value="1"/>
</dbReference>
<reference evidence="13 16" key="2">
    <citation type="submission" date="2024-01" db="EMBL/GenBank/DDBJ databases">
        <title>Genome mining of biosynthetic gene clusters to explore secondary metabolites of Streptomyces sp.</title>
        <authorList>
            <person name="Baig A."/>
            <person name="Ajitkumar Shintre N."/>
            <person name="Kumar H."/>
            <person name="Anbarasu A."/>
            <person name="Ramaiah S."/>
        </authorList>
    </citation>
    <scope>NUCLEOTIDE SEQUENCE [LARGE SCALE GENOMIC DNA]</scope>
    <source>
        <strain evidence="13 16">A01</strain>
    </source>
</reference>
<dbReference type="InterPro" id="IPR005835">
    <property type="entry name" value="NTP_transferase_dom"/>
</dbReference>
<dbReference type="GO" id="GO:0008879">
    <property type="term" value="F:glucose-1-phosphate thymidylyltransferase activity"/>
    <property type="evidence" value="ECO:0007669"/>
    <property type="project" value="UniProtKB-EC"/>
</dbReference>
<evidence type="ECO:0000313" key="13">
    <source>
        <dbReference type="EMBL" id="MFB8770740.1"/>
    </source>
</evidence>
<evidence type="ECO:0000256" key="9">
    <source>
        <dbReference type="ARBA" id="ARBA00032492"/>
    </source>
</evidence>
<evidence type="ECO:0000313" key="14">
    <source>
        <dbReference type="EMBL" id="MYR32445.1"/>
    </source>
</evidence>
<dbReference type="InterPro" id="IPR029044">
    <property type="entry name" value="Nucleotide-diphossugar_trans"/>
</dbReference>
<dbReference type="PANTHER" id="PTHR43532">
    <property type="entry name" value="GLUCOSE-1-PHOSPHATE THYMIDYLYLTRANSFERASE"/>
    <property type="match status" value="1"/>
</dbReference>
<keyword evidence="8" id="KW-0460">Magnesium</keyword>
<dbReference type="GO" id="GO:0046872">
    <property type="term" value="F:metal ion binding"/>
    <property type="evidence" value="ECO:0007669"/>
    <property type="project" value="UniProtKB-KW"/>
</dbReference>
<keyword evidence="6" id="KW-0548">Nucleotidyltransferase</keyword>
<dbReference type="SUPFAM" id="SSF53448">
    <property type="entry name" value="Nucleotide-diphospho-sugar transferases"/>
    <property type="match status" value="1"/>
</dbReference>
<dbReference type="OMA" id="PFIMYLG"/>
<feature type="domain" description="Nucleotidyl transferase" evidence="12">
    <location>
        <begin position="3"/>
        <end position="237"/>
    </location>
</feature>
<name>A0A7K2IRP0_9ACTN</name>
<sequence length="299" mass="32841">MRGILLAGGRGTRLQPVTRATSKQLLPVYDKPVIYYSLSVLMQIGIREILIVCAPDAMSAFRALLGDGRHLGIELSYAAQARPRGIAEALVIGEPHIAGGDCALMLGDNIFHGPGLGERLRKAAADLDGCVLFGKEVAEPRSFGVAGFDEDGALVSVEEKPENPRSKQAVTGLYFYDDRASRIAAELSPSPRGELEITDVNRFYVEERSAHLVPLDDDFLWYDTGTEESLFDAGAHVRRLTHEHGLRVGCVEQVALEMGFIDAEECFRLGREMGDSPYGRYVVDVARSLDREYREGEVL</sequence>
<evidence type="ECO:0000256" key="5">
    <source>
        <dbReference type="ARBA" id="ARBA00022679"/>
    </source>
</evidence>
<dbReference type="AlphaFoldDB" id="A0A7K2IRP0"/>
<dbReference type="Proteomes" id="UP001585053">
    <property type="component" value="Unassembled WGS sequence"/>
</dbReference>
<gene>
    <name evidence="14" type="ORF">GTW20_09210</name>
    <name evidence="13" type="ORF">VSQ78_23810</name>
</gene>
<dbReference type="GeneID" id="91392454"/>
<protein>
    <recommendedName>
        <fullName evidence="4">Glucose-1-phosphate thymidylyltransferase</fullName>
        <ecNumber evidence="3">2.7.7.24</ecNumber>
    </recommendedName>
    <alternativeName>
        <fullName evidence="10">dTDP-glucose pyrophosphorylase</fullName>
    </alternativeName>
    <alternativeName>
        <fullName evidence="9">dTDP-glucose synthase</fullName>
    </alternativeName>
</protein>
<dbReference type="InterPro" id="IPR005907">
    <property type="entry name" value="G1P_thy_trans_s"/>
</dbReference>
<comment type="caution">
    <text evidence="14">The sequence shown here is derived from an EMBL/GenBank/DDBJ whole genome shotgun (WGS) entry which is preliminary data.</text>
</comment>
<evidence type="ECO:0000259" key="12">
    <source>
        <dbReference type="Pfam" id="PF00483"/>
    </source>
</evidence>
<evidence type="ECO:0000256" key="2">
    <source>
        <dbReference type="ARBA" id="ARBA00010480"/>
    </source>
</evidence>
<dbReference type="EMBL" id="WWHY01000001">
    <property type="protein sequence ID" value="MYR32445.1"/>
    <property type="molecule type" value="Genomic_DNA"/>
</dbReference>
<accession>A0A7K2IRP0</accession>
<dbReference type="EMBL" id="JAYMRS010000014">
    <property type="protein sequence ID" value="MFB8770740.1"/>
    <property type="molecule type" value="Genomic_DNA"/>
</dbReference>
<evidence type="ECO:0000256" key="6">
    <source>
        <dbReference type="ARBA" id="ARBA00022695"/>
    </source>
</evidence>